<reference evidence="3" key="2">
    <citation type="journal article" date="2022" name="Hortic Res">
        <title>The genome of Dioscorea zingiberensis sheds light on the biosynthesis, origin and evolution of the medicinally important diosgenin saponins.</title>
        <authorList>
            <person name="Li Y."/>
            <person name="Tan C."/>
            <person name="Li Z."/>
            <person name="Guo J."/>
            <person name="Li S."/>
            <person name="Chen X."/>
            <person name="Wang C."/>
            <person name="Dai X."/>
            <person name="Yang H."/>
            <person name="Song W."/>
            <person name="Hou L."/>
            <person name="Xu J."/>
            <person name="Tong Z."/>
            <person name="Xu A."/>
            <person name="Yuan X."/>
            <person name="Wang W."/>
            <person name="Yang Q."/>
            <person name="Chen L."/>
            <person name="Sun Z."/>
            <person name="Wang K."/>
            <person name="Pan B."/>
            <person name="Chen J."/>
            <person name="Bao Y."/>
            <person name="Liu F."/>
            <person name="Qi X."/>
            <person name="Gang D.R."/>
            <person name="Wen J."/>
            <person name="Li J."/>
        </authorList>
    </citation>
    <scope>NUCLEOTIDE SEQUENCE</scope>
    <source>
        <strain evidence="3">Dzin_1.0</strain>
    </source>
</reference>
<dbReference type="PROSITE" id="PS00108">
    <property type="entry name" value="PROTEIN_KINASE_ST"/>
    <property type="match status" value="1"/>
</dbReference>
<dbReference type="FunFam" id="1.10.510.10:FF:000284">
    <property type="entry name" value="Putative receptor-like serine/threonine-protein kinase"/>
    <property type="match status" value="1"/>
</dbReference>
<evidence type="ECO:0000259" key="2">
    <source>
        <dbReference type="PROSITE" id="PS50011"/>
    </source>
</evidence>
<accession>A0A9D5CPZ9</accession>
<dbReference type="GO" id="GO:0004672">
    <property type="term" value="F:protein kinase activity"/>
    <property type="evidence" value="ECO:0007669"/>
    <property type="project" value="InterPro"/>
</dbReference>
<dbReference type="Gene3D" id="3.30.200.20">
    <property type="entry name" value="Phosphorylase Kinase, domain 1"/>
    <property type="match status" value="1"/>
</dbReference>
<dbReference type="InterPro" id="IPR000719">
    <property type="entry name" value="Prot_kinase_dom"/>
</dbReference>
<dbReference type="SMART" id="SM00220">
    <property type="entry name" value="S_TKc"/>
    <property type="match status" value="1"/>
</dbReference>
<dbReference type="InterPro" id="IPR008271">
    <property type="entry name" value="Ser/Thr_kinase_AS"/>
</dbReference>
<feature type="compositionally biased region" description="Basic and acidic residues" evidence="1">
    <location>
        <begin position="1"/>
        <end position="13"/>
    </location>
</feature>
<dbReference type="InterPro" id="IPR011009">
    <property type="entry name" value="Kinase-like_dom_sf"/>
</dbReference>
<proteinExistence type="predicted"/>
<evidence type="ECO:0000313" key="3">
    <source>
        <dbReference type="EMBL" id="KAJ0976839.1"/>
    </source>
</evidence>
<dbReference type="SUPFAM" id="SSF52402">
    <property type="entry name" value="Adenine nucleotide alpha hydrolases-like"/>
    <property type="match status" value="1"/>
</dbReference>
<dbReference type="PANTHER" id="PTHR47987">
    <property type="entry name" value="OS08G0249100 PROTEIN"/>
    <property type="match status" value="1"/>
</dbReference>
<dbReference type="GO" id="GO:0005524">
    <property type="term" value="F:ATP binding"/>
    <property type="evidence" value="ECO:0007669"/>
    <property type="project" value="InterPro"/>
</dbReference>
<dbReference type="CDD" id="cd14066">
    <property type="entry name" value="STKc_IRAK"/>
    <property type="match status" value="1"/>
</dbReference>
<dbReference type="AlphaFoldDB" id="A0A9D5CPZ9"/>
<dbReference type="Proteomes" id="UP001085076">
    <property type="component" value="Miscellaneous, Linkage group lg03"/>
</dbReference>
<sequence length="758" mass="83553">MKMGKEAEKKRMVGEIGRGTSKEEDDGKMVVVGIKMDQQSRELLTWALVKVASPGDRVVALHVLPTSSTESSDMDGSPSCLISSVKNFDSILSVYEGFCNLKQINLKLKVCRGSSIRKVLVREVNSYSASKLILGVAKNHSIIGPSSTSVAKYCTKQLAGRCSVLAVSNGKVVYQREASPAASRDQDNNKVSGIHWSASKNSSKLPKDPSGKLYCVLPARGQSGRISNVSKSSVLRLSDASQTESCSLCTPSNPPERKEESSLALVPIKKSSNTFSLWTDDLLEMRPGWPLLRGKVMNDRTSMVGSNGSVVQWAMRLPSRYSVPAPLHPIREPVKIEQNAVLICDAECNAIVPLETDSSNSLVEIHEEEVKLPAELEALQEKYSSVCRLFTYKELVQATSNFSPENLAGRGGSSRVYKGCLSDGRELAVKILKPSEDALKEFTSEIEIITSLQHKNIISLFGFCFENNNLILVYDFLSRGSLEECLHGEQENKVVISWTDRFKIAIGIAEALDYLHGDYNGQPVIHRDVKSSNILLSDGFEPQLSDFGLAKWASESTEPITCSDVAGTFGYLAPEYFMHGKVTEKIDVYAFGVVLLELLSGRKPIITGSSNNQESLVMWAKKILHEGKFKQIVDPSLGDKYDDNQMERMILAASLCIRRASRSRPRISFVLKLLQGEDDDVLQWAKMQASTTEEFDDPDGEATNPSSDIQSYIKLALLGVEDDSHSVSSMEANVEFITTNTSLEDYLQGRWSRSSSFD</sequence>
<protein>
    <recommendedName>
        <fullName evidence="2">Protein kinase domain-containing protein</fullName>
    </recommendedName>
</protein>
<evidence type="ECO:0000313" key="4">
    <source>
        <dbReference type="Proteomes" id="UP001085076"/>
    </source>
</evidence>
<dbReference type="InterPro" id="IPR006016">
    <property type="entry name" value="UspA"/>
</dbReference>
<dbReference type="PROSITE" id="PS50011">
    <property type="entry name" value="PROTEIN_KINASE_DOM"/>
    <property type="match status" value="1"/>
</dbReference>
<feature type="region of interest" description="Disordered" evidence="1">
    <location>
        <begin position="177"/>
        <end position="207"/>
    </location>
</feature>
<feature type="region of interest" description="Disordered" evidence="1">
    <location>
        <begin position="1"/>
        <end position="22"/>
    </location>
</feature>
<dbReference type="PANTHER" id="PTHR47987:SF5">
    <property type="entry name" value="PROTEIN KINASE DOMAIN-CONTAINING PROTEIN"/>
    <property type="match status" value="1"/>
</dbReference>
<dbReference type="Gene3D" id="1.10.510.10">
    <property type="entry name" value="Transferase(Phosphotransferase) domain 1"/>
    <property type="match status" value="1"/>
</dbReference>
<dbReference type="EMBL" id="JAGGNH010000003">
    <property type="protein sequence ID" value="KAJ0976839.1"/>
    <property type="molecule type" value="Genomic_DNA"/>
</dbReference>
<dbReference type="FunFam" id="3.30.200.20:FF:000268">
    <property type="entry name" value="probable receptor-like serine/threonine-protein kinase At5g57670"/>
    <property type="match status" value="1"/>
</dbReference>
<organism evidence="3 4">
    <name type="scientific">Dioscorea zingiberensis</name>
    <dbReference type="NCBI Taxonomy" id="325984"/>
    <lineage>
        <taxon>Eukaryota</taxon>
        <taxon>Viridiplantae</taxon>
        <taxon>Streptophyta</taxon>
        <taxon>Embryophyta</taxon>
        <taxon>Tracheophyta</taxon>
        <taxon>Spermatophyta</taxon>
        <taxon>Magnoliopsida</taxon>
        <taxon>Liliopsida</taxon>
        <taxon>Dioscoreales</taxon>
        <taxon>Dioscoreaceae</taxon>
        <taxon>Dioscorea</taxon>
    </lineage>
</organism>
<name>A0A9D5CPZ9_9LILI</name>
<dbReference type="InterPro" id="IPR046958">
    <property type="entry name" value="RBK1/2/STUNTED"/>
</dbReference>
<feature type="domain" description="Protein kinase" evidence="2">
    <location>
        <begin position="402"/>
        <end position="682"/>
    </location>
</feature>
<gene>
    <name evidence="3" type="ORF">J5N97_012313</name>
</gene>
<keyword evidence="4" id="KW-1185">Reference proteome</keyword>
<evidence type="ECO:0000256" key="1">
    <source>
        <dbReference type="SAM" id="MobiDB-lite"/>
    </source>
</evidence>
<dbReference type="Gene3D" id="3.40.50.620">
    <property type="entry name" value="HUPs"/>
    <property type="match status" value="1"/>
</dbReference>
<dbReference type="OrthoDB" id="654677at2759"/>
<reference evidence="3" key="1">
    <citation type="submission" date="2021-03" db="EMBL/GenBank/DDBJ databases">
        <authorList>
            <person name="Li Z."/>
            <person name="Yang C."/>
        </authorList>
    </citation>
    <scope>NUCLEOTIDE SEQUENCE</scope>
    <source>
        <strain evidence="3">Dzin_1.0</strain>
        <tissue evidence="3">Leaf</tissue>
    </source>
</reference>
<dbReference type="FunFam" id="3.40.50.620:FF:000177">
    <property type="entry name" value="probable receptor-like serine/threonine-protein kinase At5g57670"/>
    <property type="match status" value="1"/>
</dbReference>
<dbReference type="Pfam" id="PF00582">
    <property type="entry name" value="Usp"/>
    <property type="match status" value="1"/>
</dbReference>
<dbReference type="SUPFAM" id="SSF56112">
    <property type="entry name" value="Protein kinase-like (PK-like)"/>
    <property type="match status" value="1"/>
</dbReference>
<comment type="caution">
    <text evidence="3">The sequence shown here is derived from an EMBL/GenBank/DDBJ whole genome shotgun (WGS) entry which is preliminary data.</text>
</comment>
<dbReference type="Pfam" id="PF00069">
    <property type="entry name" value="Pkinase"/>
    <property type="match status" value="1"/>
</dbReference>
<dbReference type="InterPro" id="IPR014729">
    <property type="entry name" value="Rossmann-like_a/b/a_fold"/>
</dbReference>